<protein>
    <submittedName>
        <fullName evidence="2">Uncharacterized protein</fullName>
    </submittedName>
</protein>
<proteinExistence type="predicted"/>
<comment type="caution">
    <text evidence="2">The sequence shown here is derived from an EMBL/GenBank/DDBJ whole genome shotgun (WGS) entry which is preliminary data.</text>
</comment>
<name>A0ABQ5C3I1_9ASTR</name>
<evidence type="ECO:0000256" key="1">
    <source>
        <dbReference type="SAM" id="MobiDB-lite"/>
    </source>
</evidence>
<feature type="region of interest" description="Disordered" evidence="1">
    <location>
        <begin position="265"/>
        <end position="287"/>
    </location>
</feature>
<gene>
    <name evidence="2" type="ORF">Tco_0890515</name>
</gene>
<reference evidence="2" key="1">
    <citation type="journal article" date="2022" name="Int. J. Mol. Sci.">
        <title>Draft Genome of Tanacetum Coccineum: Genomic Comparison of Closely Related Tanacetum-Family Plants.</title>
        <authorList>
            <person name="Yamashiro T."/>
            <person name="Shiraishi A."/>
            <person name="Nakayama K."/>
            <person name="Satake H."/>
        </authorList>
    </citation>
    <scope>NUCLEOTIDE SEQUENCE</scope>
</reference>
<sequence length="287" mass="31952">MQYELQWLLEQLADQLELGQEQEELAALAMSNEYFISSYASGLRSDQYELQGLLEQLANQLELGQEQEELAALGTGTLRICAHVKVVNGLGDLAGSLHLDGPQRQSRGAFDGQSDNIVASMQHSVLVNIQANTNHSAKAHPIKCYQSMRCSGSDIFLQRMTYFRNTCFEIAPLDLISGLATRQNTTVSRRLTFDEVMPHTKAVARFEVPNPRSGQATVDYKDVTLGGEVGFDVASVSLTKYTDAIDNRSINGIDVCRPSYTKDVLMETDTRQKRQKTQQKGQNRARN</sequence>
<reference evidence="2" key="2">
    <citation type="submission" date="2022-01" db="EMBL/GenBank/DDBJ databases">
        <authorList>
            <person name="Yamashiro T."/>
            <person name="Shiraishi A."/>
            <person name="Satake H."/>
            <person name="Nakayama K."/>
        </authorList>
    </citation>
    <scope>NUCLEOTIDE SEQUENCE</scope>
</reference>
<evidence type="ECO:0000313" key="2">
    <source>
        <dbReference type="EMBL" id="GJT20578.1"/>
    </source>
</evidence>
<dbReference type="Proteomes" id="UP001151760">
    <property type="component" value="Unassembled WGS sequence"/>
</dbReference>
<keyword evidence="3" id="KW-1185">Reference proteome</keyword>
<feature type="compositionally biased region" description="Basic residues" evidence="1">
    <location>
        <begin position="273"/>
        <end position="287"/>
    </location>
</feature>
<accession>A0ABQ5C3I1</accession>
<evidence type="ECO:0000313" key="3">
    <source>
        <dbReference type="Proteomes" id="UP001151760"/>
    </source>
</evidence>
<organism evidence="2 3">
    <name type="scientific">Tanacetum coccineum</name>
    <dbReference type="NCBI Taxonomy" id="301880"/>
    <lineage>
        <taxon>Eukaryota</taxon>
        <taxon>Viridiplantae</taxon>
        <taxon>Streptophyta</taxon>
        <taxon>Embryophyta</taxon>
        <taxon>Tracheophyta</taxon>
        <taxon>Spermatophyta</taxon>
        <taxon>Magnoliopsida</taxon>
        <taxon>eudicotyledons</taxon>
        <taxon>Gunneridae</taxon>
        <taxon>Pentapetalae</taxon>
        <taxon>asterids</taxon>
        <taxon>campanulids</taxon>
        <taxon>Asterales</taxon>
        <taxon>Asteraceae</taxon>
        <taxon>Asteroideae</taxon>
        <taxon>Anthemideae</taxon>
        <taxon>Anthemidinae</taxon>
        <taxon>Tanacetum</taxon>
    </lineage>
</organism>
<dbReference type="EMBL" id="BQNB010013815">
    <property type="protein sequence ID" value="GJT20578.1"/>
    <property type="molecule type" value="Genomic_DNA"/>
</dbReference>